<dbReference type="InterPro" id="IPR036388">
    <property type="entry name" value="WH-like_DNA-bd_sf"/>
</dbReference>
<protein>
    <recommendedName>
        <fullName evidence="4">HTH marR-type domain-containing protein</fullName>
    </recommendedName>
</protein>
<dbReference type="GO" id="GO:0003677">
    <property type="term" value="F:DNA binding"/>
    <property type="evidence" value="ECO:0007669"/>
    <property type="project" value="UniProtKB-KW"/>
</dbReference>
<sequence>MKMAVTNTELTLKLNHLNNTLKQLRQFKVSRLSLIDPSSGQGKVLATLKEIGAIPQSDLVNQLGMSRQSASELIRKLEKRGLVNRIKSETDKRVFQVSLTEKGISSANRISVNEEDYMDALSDDDKATFDKILNTLIKETDSQYDVAKKNFGANIFGTKGQ</sequence>
<evidence type="ECO:0000313" key="6">
    <source>
        <dbReference type="Proteomes" id="UP000051672"/>
    </source>
</evidence>
<dbReference type="PROSITE" id="PS50995">
    <property type="entry name" value="HTH_MARR_2"/>
    <property type="match status" value="1"/>
</dbReference>
<dbReference type="InterPro" id="IPR023187">
    <property type="entry name" value="Tscrpt_reg_MarR-type_CS"/>
</dbReference>
<comment type="caution">
    <text evidence="5">The sequence shown here is derived from an EMBL/GenBank/DDBJ whole genome shotgun (WGS) entry which is preliminary data.</text>
</comment>
<evidence type="ECO:0000256" key="2">
    <source>
        <dbReference type="ARBA" id="ARBA00023125"/>
    </source>
</evidence>
<reference evidence="5 6" key="1">
    <citation type="journal article" date="2015" name="Genome Announc.">
        <title>Expanding the biotechnology potential of lactobacilli through comparative genomics of 213 strains and associated genera.</title>
        <authorList>
            <person name="Sun Z."/>
            <person name="Harris H.M."/>
            <person name="McCann A."/>
            <person name="Guo C."/>
            <person name="Argimon S."/>
            <person name="Zhang W."/>
            <person name="Yang X."/>
            <person name="Jeffery I.B."/>
            <person name="Cooney J.C."/>
            <person name="Kagawa T.F."/>
            <person name="Liu W."/>
            <person name="Song Y."/>
            <person name="Salvetti E."/>
            <person name="Wrobel A."/>
            <person name="Rasinkangas P."/>
            <person name="Parkhill J."/>
            <person name="Rea M.C."/>
            <person name="O'Sullivan O."/>
            <person name="Ritari J."/>
            <person name="Douillard F.P."/>
            <person name="Paul Ross R."/>
            <person name="Yang R."/>
            <person name="Briner A.E."/>
            <person name="Felis G.E."/>
            <person name="de Vos W.M."/>
            <person name="Barrangou R."/>
            <person name="Klaenhammer T.R."/>
            <person name="Caufield P.W."/>
            <person name="Cui Y."/>
            <person name="Zhang H."/>
            <person name="O'Toole P.W."/>
        </authorList>
    </citation>
    <scope>NUCLEOTIDE SEQUENCE [LARGE SCALE GENOMIC DNA]</scope>
    <source>
        <strain evidence="5 6">DSM 23927</strain>
    </source>
</reference>
<accession>A0A0R2AXH7</accession>
<dbReference type="Proteomes" id="UP000051672">
    <property type="component" value="Unassembled WGS sequence"/>
</dbReference>
<dbReference type="EMBL" id="AYZQ01000002">
    <property type="protein sequence ID" value="KRM72088.1"/>
    <property type="molecule type" value="Genomic_DNA"/>
</dbReference>
<organism evidence="5 6">
    <name type="scientific">Lacticaseibacillus brantae DSM 23927</name>
    <dbReference type="NCBI Taxonomy" id="1423727"/>
    <lineage>
        <taxon>Bacteria</taxon>
        <taxon>Bacillati</taxon>
        <taxon>Bacillota</taxon>
        <taxon>Bacilli</taxon>
        <taxon>Lactobacillales</taxon>
        <taxon>Lactobacillaceae</taxon>
        <taxon>Lacticaseibacillus</taxon>
    </lineage>
</organism>
<dbReference type="GO" id="GO:0003700">
    <property type="term" value="F:DNA-binding transcription factor activity"/>
    <property type="evidence" value="ECO:0007669"/>
    <property type="project" value="InterPro"/>
</dbReference>
<dbReference type="PANTHER" id="PTHR42756">
    <property type="entry name" value="TRANSCRIPTIONAL REGULATOR, MARR"/>
    <property type="match status" value="1"/>
</dbReference>
<keyword evidence="6" id="KW-1185">Reference proteome</keyword>
<evidence type="ECO:0000259" key="4">
    <source>
        <dbReference type="PROSITE" id="PS50995"/>
    </source>
</evidence>
<dbReference type="Pfam" id="PF01047">
    <property type="entry name" value="MarR"/>
    <property type="match status" value="1"/>
</dbReference>
<dbReference type="SUPFAM" id="SSF46785">
    <property type="entry name" value="Winged helix' DNA-binding domain"/>
    <property type="match status" value="1"/>
</dbReference>
<dbReference type="Gene3D" id="1.10.10.10">
    <property type="entry name" value="Winged helix-like DNA-binding domain superfamily/Winged helix DNA-binding domain"/>
    <property type="match status" value="1"/>
</dbReference>
<dbReference type="PRINTS" id="PR00598">
    <property type="entry name" value="HTHMARR"/>
</dbReference>
<proteinExistence type="predicted"/>
<dbReference type="SMART" id="SM00347">
    <property type="entry name" value="HTH_MARR"/>
    <property type="match status" value="1"/>
</dbReference>
<evidence type="ECO:0000256" key="3">
    <source>
        <dbReference type="ARBA" id="ARBA00023163"/>
    </source>
</evidence>
<dbReference type="STRING" id="1423727.FC34_GL001072"/>
<dbReference type="AlphaFoldDB" id="A0A0R2AXH7"/>
<feature type="domain" description="HTH marR-type" evidence="4">
    <location>
        <begin position="7"/>
        <end position="138"/>
    </location>
</feature>
<dbReference type="InterPro" id="IPR000835">
    <property type="entry name" value="HTH_MarR-typ"/>
</dbReference>
<keyword evidence="1" id="KW-0805">Transcription regulation</keyword>
<keyword evidence="3" id="KW-0804">Transcription</keyword>
<keyword evidence="2" id="KW-0238">DNA-binding</keyword>
<name>A0A0R2AXH7_9LACO</name>
<dbReference type="PROSITE" id="PS01117">
    <property type="entry name" value="HTH_MARR_1"/>
    <property type="match status" value="1"/>
</dbReference>
<dbReference type="PANTHER" id="PTHR42756:SF1">
    <property type="entry name" value="TRANSCRIPTIONAL REPRESSOR OF EMRAB OPERON"/>
    <property type="match status" value="1"/>
</dbReference>
<evidence type="ECO:0000313" key="5">
    <source>
        <dbReference type="EMBL" id="KRM72088.1"/>
    </source>
</evidence>
<dbReference type="InterPro" id="IPR036390">
    <property type="entry name" value="WH_DNA-bd_sf"/>
</dbReference>
<dbReference type="PATRIC" id="fig|1423727.3.peg.1085"/>
<evidence type="ECO:0000256" key="1">
    <source>
        <dbReference type="ARBA" id="ARBA00023015"/>
    </source>
</evidence>
<gene>
    <name evidence="5" type="ORF">FC34_GL001072</name>
</gene>